<sequence>MARVKIAQAKLTKIYKAAELIRKNLIKNLEECKTAGGFKAIMAQYRKDTLDGHFSLVGKNLTKSRRETLERLDAQIDMLINEKREQFEDKLTQLHEKEKAQQAAELSSSSDESEHSDVSEHSEHPEVIEPPKETEHPEVIEPPKETEQLEETEQLGEIIDAPPHDLNHIPACCSVGSEKKVEKVLKKEKSKTVLTPDSTISTSEIPVVTREINPERVVHLARVKAQLDALSDKKAEFIGKYSAHAERYPNDLAKLEEFNKAIQATENIHHNVTSIYNAYVYGDIELDHFKEAAAPLLDNDVEDVQTLKSHRGLKEIVVNLLAAILTVGLIHTAAAIAKGKFEFRLFKPATKSGVIVDNLEDAIEHSQVAAATA</sequence>
<feature type="compositionally biased region" description="Basic and acidic residues" evidence="1">
    <location>
        <begin position="112"/>
        <end position="147"/>
    </location>
</feature>
<evidence type="ECO:0000256" key="2">
    <source>
        <dbReference type="SAM" id="Phobius"/>
    </source>
</evidence>
<dbReference type="EMBL" id="JAJKBJ010000001">
    <property type="protein sequence ID" value="MCL9682796.1"/>
    <property type="molecule type" value="Genomic_DNA"/>
</dbReference>
<feature type="transmembrane region" description="Helical" evidence="2">
    <location>
        <begin position="316"/>
        <end position="337"/>
    </location>
</feature>
<keyword evidence="2" id="KW-0472">Membrane</keyword>
<dbReference type="Proteomes" id="UP001139721">
    <property type="component" value="Unassembled WGS sequence"/>
</dbReference>
<protein>
    <submittedName>
        <fullName evidence="3">Uncharacterized protein</fullName>
    </submittedName>
</protein>
<feature type="region of interest" description="Disordered" evidence="1">
    <location>
        <begin position="97"/>
        <end position="152"/>
    </location>
</feature>
<accession>A0A9X2CXY6</accession>
<proteinExistence type="predicted"/>
<keyword evidence="4" id="KW-1185">Reference proteome</keyword>
<gene>
    <name evidence="3" type="ORF">LOX96_01685</name>
</gene>
<dbReference type="AlphaFoldDB" id="A0A9X2CXY6"/>
<organism evidence="3 4">
    <name type="scientific">Legionella maioricensis</name>
    <dbReference type="NCBI Taxonomy" id="2896528"/>
    <lineage>
        <taxon>Bacteria</taxon>
        <taxon>Pseudomonadati</taxon>
        <taxon>Pseudomonadota</taxon>
        <taxon>Gammaproteobacteria</taxon>
        <taxon>Legionellales</taxon>
        <taxon>Legionellaceae</taxon>
        <taxon>Legionella</taxon>
    </lineage>
</organism>
<comment type="caution">
    <text evidence="3">The sequence shown here is derived from an EMBL/GenBank/DDBJ whole genome shotgun (WGS) entry which is preliminary data.</text>
</comment>
<name>A0A9X2CXY6_9GAMM</name>
<evidence type="ECO:0000313" key="3">
    <source>
        <dbReference type="EMBL" id="MCL9682796.1"/>
    </source>
</evidence>
<evidence type="ECO:0000313" key="4">
    <source>
        <dbReference type="Proteomes" id="UP001139721"/>
    </source>
</evidence>
<evidence type="ECO:0000256" key="1">
    <source>
        <dbReference type="SAM" id="MobiDB-lite"/>
    </source>
</evidence>
<reference evidence="3" key="1">
    <citation type="submission" date="2021-11" db="EMBL/GenBank/DDBJ databases">
        <title>Legionella maioricencis sp. nov., a new species isolated from hot water samples in Mallorca.</title>
        <authorList>
            <person name="Crespi S."/>
            <person name="Drasar V."/>
            <person name="Salva-Serra F."/>
            <person name="Jaen-Luchoro D."/>
            <person name="Pineiro-Iglesias B."/>
            <person name="Aliaga F."/>
            <person name="Fernandez-Juarez V."/>
            <person name="Coll G."/>
            <person name="Moore E.R.B."/>
            <person name="Bennasar-Figueras A."/>
        </authorList>
    </citation>
    <scope>NUCLEOTIDE SEQUENCE</scope>
    <source>
        <strain evidence="3">HCPI-6</strain>
    </source>
</reference>
<dbReference type="RefSeq" id="WP_250420769.1">
    <property type="nucleotide sequence ID" value="NZ_JAJKBJ010000001.1"/>
</dbReference>
<keyword evidence="2" id="KW-1133">Transmembrane helix</keyword>
<keyword evidence="2" id="KW-0812">Transmembrane</keyword>